<evidence type="ECO:0000256" key="3">
    <source>
        <dbReference type="ARBA" id="ARBA00009347"/>
    </source>
</evidence>
<sequence length="383" mass="42595">MQPRASWMDSDLEIFQDSIRKIFERELAPLEERWIENKMADRGIWNRLGGYGLLCAGIPEEYGGAGGTFAHEALIAQEQARAMISSYSINVHSGIVAHYLLNYGDEAQRQRWLPAMATGECVAAIAMSEPGTGSDLQAVRTMARRDGDEYVINGSKTFITNGVHADLVCLVAKTDSHGAGAKAVSLIMVETRDLPGFRRGRTLDKLGQRGQDTAELFFDDVRVPADNLLGGVEGMGFAQLMQQLPRERMLIAIAAVATMERAIAETLAYVKERKVFGKRLMDMQNTRFKLAECQTQASIARVFVDDCVQRVLDDRLDVPTAAMAKWWTTHVQCQIVDECLQLHGGYGFMLEYPIARLYADVRGTRIYGGSNEIMKEIIARGMD</sequence>
<dbReference type="InterPro" id="IPR037069">
    <property type="entry name" value="AcylCoA_DH/ox_N_sf"/>
</dbReference>
<comment type="pathway">
    <text evidence="2">Siderophore biosynthesis; mycobactin biosynthesis.</text>
</comment>
<evidence type="ECO:0000256" key="10">
    <source>
        <dbReference type="RuleBase" id="RU362125"/>
    </source>
</evidence>
<dbReference type="InterPro" id="IPR006089">
    <property type="entry name" value="Acyl-CoA_DH_CS"/>
</dbReference>
<evidence type="ECO:0000259" key="12">
    <source>
        <dbReference type="Pfam" id="PF02770"/>
    </source>
</evidence>
<comment type="similarity">
    <text evidence="3 10">Belongs to the acyl-CoA dehydrogenase family.</text>
</comment>
<protein>
    <recommendedName>
        <fullName evidence="8">Acyl-[acyl-carrier-protein] dehydrogenase MbtN</fullName>
    </recommendedName>
    <alternativeName>
        <fullName evidence="9">Mycobactin synthase protein N</fullName>
    </alternativeName>
</protein>
<feature type="domain" description="Acyl-CoA dehydrogenase/oxidase C-terminal" evidence="11">
    <location>
        <begin position="234"/>
        <end position="382"/>
    </location>
</feature>
<evidence type="ECO:0000256" key="7">
    <source>
        <dbReference type="ARBA" id="ARBA00037085"/>
    </source>
</evidence>
<accession>A0ABV7T905</accession>
<organism evidence="14 15">
    <name type="scientific">Stutzerimonas tarimensis</name>
    <dbReference type="NCBI Taxonomy" id="1507735"/>
    <lineage>
        <taxon>Bacteria</taxon>
        <taxon>Pseudomonadati</taxon>
        <taxon>Pseudomonadota</taxon>
        <taxon>Gammaproteobacteria</taxon>
        <taxon>Pseudomonadales</taxon>
        <taxon>Pseudomonadaceae</taxon>
        <taxon>Stutzerimonas</taxon>
    </lineage>
</organism>
<name>A0ABV7T905_9GAMM</name>
<dbReference type="Proteomes" id="UP001595630">
    <property type="component" value="Unassembled WGS sequence"/>
</dbReference>
<evidence type="ECO:0000256" key="9">
    <source>
        <dbReference type="ARBA" id="ARBA00042660"/>
    </source>
</evidence>
<dbReference type="Gene3D" id="2.40.110.10">
    <property type="entry name" value="Butyryl-CoA Dehydrogenase, subunit A, domain 2"/>
    <property type="match status" value="1"/>
</dbReference>
<reference evidence="15" key="1">
    <citation type="journal article" date="2019" name="Int. J. Syst. Evol. Microbiol.">
        <title>The Global Catalogue of Microorganisms (GCM) 10K type strain sequencing project: providing services to taxonomists for standard genome sequencing and annotation.</title>
        <authorList>
            <consortium name="The Broad Institute Genomics Platform"/>
            <consortium name="The Broad Institute Genome Sequencing Center for Infectious Disease"/>
            <person name="Wu L."/>
            <person name="Ma J."/>
        </authorList>
    </citation>
    <scope>NUCLEOTIDE SEQUENCE [LARGE SCALE GENOMIC DNA]</scope>
    <source>
        <strain evidence="15">KCTC 42447</strain>
    </source>
</reference>
<evidence type="ECO:0000313" key="15">
    <source>
        <dbReference type="Proteomes" id="UP001595630"/>
    </source>
</evidence>
<dbReference type="EMBL" id="JBHRXZ010000024">
    <property type="protein sequence ID" value="MFC3609349.1"/>
    <property type="molecule type" value="Genomic_DNA"/>
</dbReference>
<evidence type="ECO:0000256" key="4">
    <source>
        <dbReference type="ARBA" id="ARBA00022630"/>
    </source>
</evidence>
<gene>
    <name evidence="14" type="ORF">ACFOMF_16355</name>
</gene>
<dbReference type="SUPFAM" id="SSF56645">
    <property type="entry name" value="Acyl-CoA dehydrogenase NM domain-like"/>
    <property type="match status" value="1"/>
</dbReference>
<dbReference type="Pfam" id="PF00441">
    <property type="entry name" value="Acyl-CoA_dh_1"/>
    <property type="match status" value="1"/>
</dbReference>
<dbReference type="InterPro" id="IPR046373">
    <property type="entry name" value="Acyl-CoA_Oxase/DH_mid-dom_sf"/>
</dbReference>
<dbReference type="Gene3D" id="1.20.140.10">
    <property type="entry name" value="Butyryl-CoA Dehydrogenase, subunit A, domain 3"/>
    <property type="match status" value="1"/>
</dbReference>
<evidence type="ECO:0000256" key="8">
    <source>
        <dbReference type="ARBA" id="ARBA00040394"/>
    </source>
</evidence>
<dbReference type="PANTHER" id="PTHR48083">
    <property type="entry name" value="MEDIUM-CHAIN SPECIFIC ACYL-COA DEHYDROGENASE, MITOCHONDRIAL-RELATED"/>
    <property type="match status" value="1"/>
</dbReference>
<keyword evidence="4 10" id="KW-0285">Flavoprotein</keyword>
<evidence type="ECO:0000256" key="6">
    <source>
        <dbReference type="ARBA" id="ARBA00023002"/>
    </source>
</evidence>
<evidence type="ECO:0000256" key="1">
    <source>
        <dbReference type="ARBA" id="ARBA00001974"/>
    </source>
</evidence>
<evidence type="ECO:0000256" key="2">
    <source>
        <dbReference type="ARBA" id="ARBA00005102"/>
    </source>
</evidence>
<dbReference type="RefSeq" id="WP_386366814.1">
    <property type="nucleotide sequence ID" value="NZ_JBHRXZ010000024.1"/>
</dbReference>
<proteinExistence type="inferred from homology"/>
<dbReference type="Gene3D" id="1.10.540.10">
    <property type="entry name" value="Acyl-CoA dehydrogenase/oxidase, N-terminal domain"/>
    <property type="match status" value="1"/>
</dbReference>
<evidence type="ECO:0000256" key="5">
    <source>
        <dbReference type="ARBA" id="ARBA00022827"/>
    </source>
</evidence>
<keyword evidence="6 10" id="KW-0560">Oxidoreductase</keyword>
<dbReference type="SUPFAM" id="SSF47203">
    <property type="entry name" value="Acyl-CoA dehydrogenase C-terminal domain-like"/>
    <property type="match status" value="1"/>
</dbReference>
<dbReference type="PANTHER" id="PTHR48083:SF20">
    <property type="entry name" value="LONG-CHAIN SPECIFIC ACYL-COA DEHYDROGENASE, MITOCHONDRIAL"/>
    <property type="match status" value="1"/>
</dbReference>
<dbReference type="Pfam" id="PF02771">
    <property type="entry name" value="Acyl-CoA_dh_N"/>
    <property type="match status" value="1"/>
</dbReference>
<comment type="caution">
    <text evidence="14">The sequence shown here is derived from an EMBL/GenBank/DDBJ whole genome shotgun (WGS) entry which is preliminary data.</text>
</comment>
<dbReference type="InterPro" id="IPR013786">
    <property type="entry name" value="AcylCoA_DH/ox_N"/>
</dbReference>
<dbReference type="InterPro" id="IPR036250">
    <property type="entry name" value="AcylCo_DH-like_C"/>
</dbReference>
<dbReference type="PROSITE" id="PS00073">
    <property type="entry name" value="ACYL_COA_DH_2"/>
    <property type="match status" value="1"/>
</dbReference>
<keyword evidence="5 10" id="KW-0274">FAD</keyword>
<feature type="domain" description="Acyl-CoA dehydrogenase/oxidase N-terminal" evidence="13">
    <location>
        <begin position="11"/>
        <end position="120"/>
    </location>
</feature>
<dbReference type="InterPro" id="IPR050741">
    <property type="entry name" value="Acyl-CoA_dehydrogenase"/>
</dbReference>
<dbReference type="InterPro" id="IPR006091">
    <property type="entry name" value="Acyl-CoA_Oxase/DH_mid-dom"/>
</dbReference>
<dbReference type="InterPro" id="IPR009100">
    <property type="entry name" value="AcylCoA_DH/oxidase_NM_dom_sf"/>
</dbReference>
<feature type="domain" description="Acyl-CoA oxidase/dehydrogenase middle" evidence="12">
    <location>
        <begin position="124"/>
        <end position="221"/>
    </location>
</feature>
<evidence type="ECO:0000259" key="13">
    <source>
        <dbReference type="Pfam" id="PF02771"/>
    </source>
</evidence>
<comment type="cofactor">
    <cofactor evidence="1 10">
        <name>FAD</name>
        <dbReference type="ChEBI" id="CHEBI:57692"/>
    </cofactor>
</comment>
<comment type="function">
    <text evidence="7">Catalyzes the dehydrogenation at the alpha-beta position of ACP-bound acyl chains. This results in the introduction of a double bond in the lipidic chain, which is further transferred to the epsilon-amino group of lysine residue in the mycobactin core by MbtK.</text>
</comment>
<dbReference type="InterPro" id="IPR009075">
    <property type="entry name" value="AcylCo_DH/oxidase_C"/>
</dbReference>
<dbReference type="Pfam" id="PF02770">
    <property type="entry name" value="Acyl-CoA_dh_M"/>
    <property type="match status" value="1"/>
</dbReference>
<keyword evidence="15" id="KW-1185">Reference proteome</keyword>
<evidence type="ECO:0000313" key="14">
    <source>
        <dbReference type="EMBL" id="MFC3609349.1"/>
    </source>
</evidence>
<evidence type="ECO:0000259" key="11">
    <source>
        <dbReference type="Pfam" id="PF00441"/>
    </source>
</evidence>